<evidence type="ECO:0000313" key="1">
    <source>
        <dbReference type="EMBL" id="KAJ1216474.1"/>
    </source>
</evidence>
<dbReference type="EMBL" id="JANPWB010000001">
    <property type="protein sequence ID" value="KAJ1216474.1"/>
    <property type="molecule type" value="Genomic_DNA"/>
</dbReference>
<keyword evidence="2" id="KW-1185">Reference proteome</keyword>
<dbReference type="AlphaFoldDB" id="A0AAV7WX43"/>
<dbReference type="Proteomes" id="UP001066276">
    <property type="component" value="Chromosome 1_1"/>
</dbReference>
<organism evidence="1 2">
    <name type="scientific">Pleurodeles waltl</name>
    <name type="common">Iberian ribbed newt</name>
    <dbReference type="NCBI Taxonomy" id="8319"/>
    <lineage>
        <taxon>Eukaryota</taxon>
        <taxon>Metazoa</taxon>
        <taxon>Chordata</taxon>
        <taxon>Craniata</taxon>
        <taxon>Vertebrata</taxon>
        <taxon>Euteleostomi</taxon>
        <taxon>Amphibia</taxon>
        <taxon>Batrachia</taxon>
        <taxon>Caudata</taxon>
        <taxon>Salamandroidea</taxon>
        <taxon>Salamandridae</taxon>
        <taxon>Pleurodelinae</taxon>
        <taxon>Pleurodeles</taxon>
    </lineage>
</organism>
<sequence>MPLPGISPACCPWGASSAHPRCPRSSGHISQATGVHEEHLVCPETVKSEGCGLALQQDGGTLRPITEQRSVVGMRGRGGELCDWCTNPGALRAKARGRLDRAANDGWNGAR</sequence>
<name>A0AAV7WX43_PLEWA</name>
<reference evidence="1" key="1">
    <citation type="journal article" date="2022" name="bioRxiv">
        <title>Sequencing and chromosome-scale assembly of the giantPleurodeles waltlgenome.</title>
        <authorList>
            <person name="Brown T."/>
            <person name="Elewa A."/>
            <person name="Iarovenko S."/>
            <person name="Subramanian E."/>
            <person name="Araus A.J."/>
            <person name="Petzold A."/>
            <person name="Susuki M."/>
            <person name="Suzuki K.-i.T."/>
            <person name="Hayashi T."/>
            <person name="Toyoda A."/>
            <person name="Oliveira C."/>
            <person name="Osipova E."/>
            <person name="Leigh N.D."/>
            <person name="Simon A."/>
            <person name="Yun M.H."/>
        </authorList>
    </citation>
    <scope>NUCLEOTIDE SEQUENCE</scope>
    <source>
        <strain evidence="1">20211129_DDA</strain>
        <tissue evidence="1">Liver</tissue>
    </source>
</reference>
<gene>
    <name evidence="1" type="ORF">NDU88_004075</name>
</gene>
<proteinExistence type="predicted"/>
<accession>A0AAV7WX43</accession>
<comment type="caution">
    <text evidence="1">The sequence shown here is derived from an EMBL/GenBank/DDBJ whole genome shotgun (WGS) entry which is preliminary data.</text>
</comment>
<evidence type="ECO:0000313" key="2">
    <source>
        <dbReference type="Proteomes" id="UP001066276"/>
    </source>
</evidence>
<protein>
    <submittedName>
        <fullName evidence="1">Uncharacterized protein</fullName>
    </submittedName>
</protein>